<feature type="non-terminal residue" evidence="1">
    <location>
        <position position="183"/>
    </location>
</feature>
<proteinExistence type="predicted"/>
<name>A0A383F8P8_9ZZZZ</name>
<evidence type="ECO:0000313" key="1">
    <source>
        <dbReference type="EMBL" id="SVE64778.1"/>
    </source>
</evidence>
<gene>
    <name evidence="1" type="ORF">METZ01_LOCUS517632</name>
</gene>
<dbReference type="AlphaFoldDB" id="A0A383F8P8"/>
<accession>A0A383F8P8</accession>
<dbReference type="EMBL" id="UINC01232001">
    <property type="protein sequence ID" value="SVE64778.1"/>
    <property type="molecule type" value="Genomic_DNA"/>
</dbReference>
<protein>
    <submittedName>
        <fullName evidence="1">Uncharacterized protein</fullName>
    </submittedName>
</protein>
<dbReference type="InterPro" id="IPR029058">
    <property type="entry name" value="AB_hydrolase_fold"/>
</dbReference>
<dbReference type="Gene3D" id="3.40.50.1820">
    <property type="entry name" value="alpha/beta hydrolase"/>
    <property type="match status" value="1"/>
</dbReference>
<sequence length="183" mass="21204">MLLDDYDEFDLNYDLDKVPKHDLPNPLIFKNGSKITSQEQWKDVCRKELINLFCDNLYGHIPGKFKDLKISILSIDKNFLNSLATKKEIRIHLNKKIFIDLLIFLPNNLSGPKPIFLGMNFFGNHSISKENIASASERISLESNISFQKKNKMKKYLTKIRFDKDSLLKADLQNDNYGYDGVV</sequence>
<reference evidence="1" key="1">
    <citation type="submission" date="2018-05" db="EMBL/GenBank/DDBJ databases">
        <authorList>
            <person name="Lanie J.A."/>
            <person name="Ng W.-L."/>
            <person name="Kazmierczak K.M."/>
            <person name="Andrzejewski T.M."/>
            <person name="Davidsen T.M."/>
            <person name="Wayne K.J."/>
            <person name="Tettelin H."/>
            <person name="Glass J.I."/>
            <person name="Rusch D."/>
            <person name="Podicherti R."/>
            <person name="Tsui H.-C.T."/>
            <person name="Winkler M.E."/>
        </authorList>
    </citation>
    <scope>NUCLEOTIDE SEQUENCE</scope>
</reference>
<organism evidence="1">
    <name type="scientific">marine metagenome</name>
    <dbReference type="NCBI Taxonomy" id="408172"/>
    <lineage>
        <taxon>unclassified sequences</taxon>
        <taxon>metagenomes</taxon>
        <taxon>ecological metagenomes</taxon>
    </lineage>
</organism>